<evidence type="ECO:0000256" key="2">
    <source>
        <dbReference type="ARBA" id="ARBA00004687"/>
    </source>
</evidence>
<dbReference type="GO" id="GO:0031501">
    <property type="term" value="C:mannosyltransferase complex"/>
    <property type="evidence" value="ECO:0007669"/>
    <property type="project" value="TreeGrafter"/>
</dbReference>
<dbReference type="EMBL" id="JACATZ010000001">
    <property type="protein sequence ID" value="NWJ44742.1"/>
    <property type="molecule type" value="Genomic_DNA"/>
</dbReference>
<dbReference type="GO" id="GO:0004376">
    <property type="term" value="F:GPI mannosyltransferase activity"/>
    <property type="evidence" value="ECO:0007669"/>
    <property type="project" value="InterPro"/>
</dbReference>
<feature type="transmembrane region" description="Helical" evidence="10">
    <location>
        <begin position="340"/>
        <end position="358"/>
    </location>
</feature>
<feature type="transmembrane region" description="Helical" evidence="10">
    <location>
        <begin position="395"/>
        <end position="415"/>
    </location>
</feature>
<dbReference type="Proteomes" id="UP001431572">
    <property type="component" value="Chromosome 1"/>
</dbReference>
<evidence type="ECO:0000313" key="12">
    <source>
        <dbReference type="EMBL" id="WJW66627.1"/>
    </source>
</evidence>
<evidence type="ECO:0000256" key="3">
    <source>
        <dbReference type="ARBA" id="ARBA00022502"/>
    </source>
</evidence>
<evidence type="ECO:0000313" key="11">
    <source>
        <dbReference type="EMBL" id="NWJ44742.1"/>
    </source>
</evidence>
<keyword evidence="14" id="KW-1185">Reference proteome</keyword>
<keyword evidence="9 10" id="KW-0472">Membrane</keyword>
<feature type="transmembrane region" description="Helical" evidence="10">
    <location>
        <begin position="159"/>
        <end position="190"/>
    </location>
</feature>
<keyword evidence="8 10" id="KW-1133">Transmembrane helix</keyword>
<dbReference type="InterPro" id="IPR007315">
    <property type="entry name" value="PIG-V/Gpi18"/>
</dbReference>
<sequence>MAKRTEENRQSVALSKRLHSFYSVFSSSKEPIFTFIGFRLAIGMLPFFAWVLFPTIAPQSRSGYILPNLNFWGERLLGVWSHWDGEWFLKIAEQGYRADDDTLAFFPLYPILVKVFGFLTGGNYLLAATLVSGGAALAVFVLMYELVRRDFGTETASRALLYLAIFPTAFYLSAAYSEGLFLALTLGAFLEARHNRNFWKAGILAGLAALTRNLGVVLILPLAWEWWRQWREGRQGFKDLLPLVFPPLALASWLAYVGANFGNPFLIFQVQTNWNRRFSLPWNTVVDALRIFFTQRGLDGFAPPNAFWEDPTLIDLPFFGLATLLLLCGFWLTYKKLMPFSYMIFATIGLVFPLFSPAQRVPLLSFPRFALILFPLFIVLAHLSGRWRFLHHTYLFSAAMLLGVFLARFANWYWIS</sequence>
<evidence type="ECO:0000313" key="14">
    <source>
        <dbReference type="Proteomes" id="UP001431572"/>
    </source>
</evidence>
<dbReference type="EMBL" id="CP128399">
    <property type="protein sequence ID" value="WJW66627.1"/>
    <property type="molecule type" value="Genomic_DNA"/>
</dbReference>
<evidence type="ECO:0000313" key="13">
    <source>
        <dbReference type="Proteomes" id="UP000521676"/>
    </source>
</evidence>
<feature type="transmembrane region" description="Helical" evidence="10">
    <location>
        <begin position="313"/>
        <end position="333"/>
    </location>
</feature>
<feature type="transmembrane region" description="Helical" evidence="10">
    <location>
        <begin position="32"/>
        <end position="53"/>
    </location>
</feature>
<dbReference type="EC" id="2.4.-.-" evidence="12"/>
<comment type="pathway">
    <text evidence="2">Glycolipid biosynthesis; glycosylphosphatidylinositol-anchor biosynthesis.</text>
</comment>
<evidence type="ECO:0000256" key="6">
    <source>
        <dbReference type="ARBA" id="ARBA00022692"/>
    </source>
</evidence>
<organism evidence="11 13">
    <name type="scientific">Candidatus Chlorohelix allophototropha</name>
    <dbReference type="NCBI Taxonomy" id="3003348"/>
    <lineage>
        <taxon>Bacteria</taxon>
        <taxon>Bacillati</taxon>
        <taxon>Chloroflexota</taxon>
        <taxon>Chloroflexia</taxon>
        <taxon>Candidatus Chloroheliales</taxon>
        <taxon>Candidatus Chloroheliaceae</taxon>
        <taxon>Candidatus Chlorohelix</taxon>
    </lineage>
</organism>
<dbReference type="PANTHER" id="PTHR12468">
    <property type="entry name" value="GPI MANNOSYLTRANSFERASE 2"/>
    <property type="match status" value="1"/>
</dbReference>
<proteinExistence type="predicted"/>
<reference evidence="11 13" key="1">
    <citation type="submission" date="2020-06" db="EMBL/GenBank/DDBJ databases">
        <title>Anoxygenic phototrophic Chloroflexota member uses a Type I reaction center.</title>
        <authorList>
            <person name="Tsuji J.M."/>
            <person name="Shaw N.A."/>
            <person name="Nagashima S."/>
            <person name="Venkiteswaran J."/>
            <person name="Schiff S.L."/>
            <person name="Hanada S."/>
            <person name="Tank M."/>
            <person name="Neufeld J.D."/>
        </authorList>
    </citation>
    <scope>NUCLEOTIDE SEQUENCE [LARGE SCALE GENOMIC DNA]</scope>
    <source>
        <strain evidence="11">L227-S17</strain>
    </source>
</reference>
<evidence type="ECO:0000256" key="10">
    <source>
        <dbReference type="SAM" id="Phobius"/>
    </source>
</evidence>
<dbReference type="AlphaFoldDB" id="A0A8T7LX23"/>
<keyword evidence="3" id="KW-0337">GPI-anchor biosynthesis</keyword>
<gene>
    <name evidence="11" type="ORF">HXX08_02580</name>
    <name evidence="12" type="ORF">OZ401_002436</name>
</gene>
<feature type="transmembrane region" description="Helical" evidence="10">
    <location>
        <begin position="239"/>
        <end position="259"/>
    </location>
</feature>
<keyword evidence="4 12" id="KW-0328">Glycosyltransferase</keyword>
<evidence type="ECO:0000256" key="5">
    <source>
        <dbReference type="ARBA" id="ARBA00022679"/>
    </source>
</evidence>
<protein>
    <submittedName>
        <fullName evidence="11">Glycosyltransferase family 39 protein</fullName>
        <ecNumber evidence="12">2.4.-.-</ecNumber>
    </submittedName>
</protein>
<dbReference type="Proteomes" id="UP000521676">
    <property type="component" value="Unassembled WGS sequence"/>
</dbReference>
<evidence type="ECO:0000256" key="8">
    <source>
        <dbReference type="ARBA" id="ARBA00022989"/>
    </source>
</evidence>
<dbReference type="PANTHER" id="PTHR12468:SF2">
    <property type="entry name" value="GPI MANNOSYLTRANSFERASE 2"/>
    <property type="match status" value="1"/>
</dbReference>
<evidence type="ECO:0000256" key="7">
    <source>
        <dbReference type="ARBA" id="ARBA00022824"/>
    </source>
</evidence>
<evidence type="ECO:0000256" key="9">
    <source>
        <dbReference type="ARBA" id="ARBA00023136"/>
    </source>
</evidence>
<evidence type="ECO:0000256" key="1">
    <source>
        <dbReference type="ARBA" id="ARBA00004477"/>
    </source>
</evidence>
<keyword evidence="7" id="KW-0256">Endoplasmic reticulum</keyword>
<evidence type="ECO:0000256" key="4">
    <source>
        <dbReference type="ARBA" id="ARBA00022676"/>
    </source>
</evidence>
<dbReference type="Pfam" id="PF04188">
    <property type="entry name" value="Mannosyl_trans2"/>
    <property type="match status" value="1"/>
</dbReference>
<dbReference type="GO" id="GO:0000009">
    <property type="term" value="F:alpha-1,6-mannosyltransferase activity"/>
    <property type="evidence" value="ECO:0007669"/>
    <property type="project" value="InterPro"/>
</dbReference>
<accession>A0A8T7LX23</accession>
<reference evidence="12" key="2">
    <citation type="journal article" date="2024" name="Nature">
        <title>Anoxygenic phototroph of the Chloroflexota uses a type I reaction centre.</title>
        <authorList>
            <person name="Tsuji J.M."/>
            <person name="Shaw N.A."/>
            <person name="Nagashima S."/>
            <person name="Venkiteswaran J.J."/>
            <person name="Schiff S.L."/>
            <person name="Watanabe T."/>
            <person name="Fukui M."/>
            <person name="Hanada S."/>
            <person name="Tank M."/>
            <person name="Neufeld J.D."/>
        </authorList>
    </citation>
    <scope>NUCLEOTIDE SEQUENCE</scope>
    <source>
        <strain evidence="12">L227-S17</strain>
    </source>
</reference>
<keyword evidence="6 10" id="KW-0812">Transmembrane</keyword>
<dbReference type="GO" id="GO:0006506">
    <property type="term" value="P:GPI anchor biosynthetic process"/>
    <property type="evidence" value="ECO:0007669"/>
    <property type="project" value="UniProtKB-KW"/>
</dbReference>
<name>A0A8T7LX23_9CHLR</name>
<keyword evidence="5 12" id="KW-0808">Transferase</keyword>
<feature type="transmembrane region" description="Helical" evidence="10">
    <location>
        <begin position="124"/>
        <end position="147"/>
    </location>
</feature>
<feature type="transmembrane region" description="Helical" evidence="10">
    <location>
        <begin position="364"/>
        <end position="383"/>
    </location>
</feature>
<dbReference type="GO" id="GO:0016020">
    <property type="term" value="C:membrane"/>
    <property type="evidence" value="ECO:0007669"/>
    <property type="project" value="GOC"/>
</dbReference>
<comment type="subcellular location">
    <subcellularLocation>
        <location evidence="1">Endoplasmic reticulum membrane</location>
        <topology evidence="1">Multi-pass membrane protein</topology>
    </subcellularLocation>
</comment>
<feature type="transmembrane region" description="Helical" evidence="10">
    <location>
        <begin position="202"/>
        <end position="227"/>
    </location>
</feature>
<dbReference type="RefSeq" id="WP_341468520.1">
    <property type="nucleotide sequence ID" value="NZ_CP128399.1"/>
</dbReference>